<dbReference type="InterPro" id="IPR025287">
    <property type="entry name" value="WAK_GUB"/>
</dbReference>
<evidence type="ECO:0000256" key="4">
    <source>
        <dbReference type="ARBA" id="ARBA00022553"/>
    </source>
</evidence>
<comment type="catalytic activity">
    <reaction evidence="17">
        <text>L-threonyl-[protein] + ATP = O-phospho-L-threonyl-[protein] + ADP + H(+)</text>
        <dbReference type="Rhea" id="RHEA:46608"/>
        <dbReference type="Rhea" id="RHEA-COMP:11060"/>
        <dbReference type="Rhea" id="RHEA-COMP:11605"/>
        <dbReference type="ChEBI" id="CHEBI:15378"/>
        <dbReference type="ChEBI" id="CHEBI:30013"/>
        <dbReference type="ChEBI" id="CHEBI:30616"/>
        <dbReference type="ChEBI" id="CHEBI:61977"/>
        <dbReference type="ChEBI" id="CHEBI:456216"/>
    </reaction>
</comment>
<evidence type="ECO:0000256" key="1">
    <source>
        <dbReference type="ARBA" id="ARBA00004479"/>
    </source>
</evidence>
<evidence type="ECO:0000256" key="3">
    <source>
        <dbReference type="ARBA" id="ARBA00022536"/>
    </source>
</evidence>
<dbReference type="SMART" id="SM00179">
    <property type="entry name" value="EGF_CA"/>
    <property type="match status" value="2"/>
</dbReference>
<evidence type="ECO:0000256" key="19">
    <source>
        <dbReference type="PROSITE-ProRule" id="PRU00076"/>
    </source>
</evidence>
<evidence type="ECO:0000256" key="14">
    <source>
        <dbReference type="ARBA" id="ARBA00023157"/>
    </source>
</evidence>
<evidence type="ECO:0000256" key="17">
    <source>
        <dbReference type="ARBA" id="ARBA00047951"/>
    </source>
</evidence>
<dbReference type="Gramene" id="OE9A013025T1">
    <property type="protein sequence ID" value="OE9A013025C1"/>
    <property type="gene ID" value="OE9A013025"/>
</dbReference>
<dbReference type="CDD" id="cd14066">
    <property type="entry name" value="STKc_IRAK"/>
    <property type="match status" value="1"/>
</dbReference>
<dbReference type="SMART" id="SM00181">
    <property type="entry name" value="EGF"/>
    <property type="match status" value="2"/>
</dbReference>
<dbReference type="Gene3D" id="1.10.510.10">
    <property type="entry name" value="Transferase(Phosphotransferase) domain 1"/>
    <property type="match status" value="1"/>
</dbReference>
<keyword evidence="12 21" id="KW-1133">Transmembrane helix</keyword>
<dbReference type="GO" id="GO:0007166">
    <property type="term" value="P:cell surface receptor signaling pathway"/>
    <property type="evidence" value="ECO:0007669"/>
    <property type="project" value="InterPro"/>
</dbReference>
<dbReference type="GO" id="GO:0004674">
    <property type="term" value="F:protein serine/threonine kinase activity"/>
    <property type="evidence" value="ECO:0007669"/>
    <property type="project" value="UniProtKB-KW"/>
</dbReference>
<evidence type="ECO:0000256" key="9">
    <source>
        <dbReference type="ARBA" id="ARBA00022741"/>
    </source>
</evidence>
<dbReference type="GO" id="GO:0005509">
    <property type="term" value="F:calcium ion binding"/>
    <property type="evidence" value="ECO:0007669"/>
    <property type="project" value="InterPro"/>
</dbReference>
<evidence type="ECO:0000256" key="16">
    <source>
        <dbReference type="ARBA" id="ARBA00047558"/>
    </source>
</evidence>
<dbReference type="PROSITE" id="PS00108">
    <property type="entry name" value="PROTEIN_KINASE_ST"/>
    <property type="match status" value="1"/>
</dbReference>
<dbReference type="InterPro" id="IPR000719">
    <property type="entry name" value="Prot_kinase_dom"/>
</dbReference>
<feature type="domain" description="EGF-like" evidence="24">
    <location>
        <begin position="260"/>
        <end position="310"/>
    </location>
</feature>
<keyword evidence="3 19" id="KW-0245">EGF-like domain</keyword>
<evidence type="ECO:0000313" key="26">
    <source>
        <dbReference type="Proteomes" id="UP000594638"/>
    </source>
</evidence>
<evidence type="ECO:0000259" key="23">
    <source>
        <dbReference type="PROSITE" id="PS50011"/>
    </source>
</evidence>
<keyword evidence="10 25" id="KW-0418">Kinase</keyword>
<comment type="caution">
    <text evidence="19">Lacks conserved residue(s) required for the propagation of feature annotation.</text>
</comment>
<feature type="domain" description="Protein kinase" evidence="23">
    <location>
        <begin position="436"/>
        <end position="718"/>
    </location>
</feature>
<evidence type="ECO:0000256" key="11">
    <source>
        <dbReference type="ARBA" id="ARBA00022840"/>
    </source>
</evidence>
<evidence type="ECO:0000256" key="6">
    <source>
        <dbReference type="ARBA" id="ARBA00022692"/>
    </source>
</evidence>
<comment type="function">
    <text evidence="18">Serine/threonine-protein kinase that may function as a signaling receptor of extracellular matrix component. Binding to pectin may have significance in the control of cell expansion, morphogenesis and development.</text>
</comment>
<dbReference type="InterPro" id="IPR017441">
    <property type="entry name" value="Protein_kinase_ATP_BS"/>
</dbReference>
<accession>A0A8S0SAG1</accession>
<feature type="transmembrane region" description="Helical" evidence="21">
    <location>
        <begin position="364"/>
        <end position="384"/>
    </location>
</feature>
<keyword evidence="8" id="KW-0677">Repeat</keyword>
<evidence type="ECO:0000256" key="13">
    <source>
        <dbReference type="ARBA" id="ARBA00023136"/>
    </source>
</evidence>
<dbReference type="PANTHER" id="PTHR27005">
    <property type="entry name" value="WALL-ASSOCIATED RECEPTOR KINASE-LIKE 21"/>
    <property type="match status" value="1"/>
</dbReference>
<dbReference type="InterPro" id="IPR008271">
    <property type="entry name" value="Ser/Thr_kinase_AS"/>
</dbReference>
<evidence type="ECO:0000256" key="18">
    <source>
        <dbReference type="ARBA" id="ARBA00058961"/>
    </source>
</evidence>
<evidence type="ECO:0000256" key="20">
    <source>
        <dbReference type="PROSITE-ProRule" id="PRU10141"/>
    </source>
</evidence>
<dbReference type="SUPFAM" id="SSF56112">
    <property type="entry name" value="Protein kinase-like (PK-like)"/>
    <property type="match status" value="1"/>
</dbReference>
<keyword evidence="13 21" id="KW-0472">Membrane</keyword>
<keyword evidence="11 20" id="KW-0067">ATP-binding</keyword>
<gene>
    <name evidence="25" type="ORF">OLEA9_A013025</name>
</gene>
<keyword evidence="7 22" id="KW-0732">Signal</keyword>
<protein>
    <submittedName>
        <fullName evidence="25">Serine threonine kinase</fullName>
    </submittedName>
</protein>
<dbReference type="CDD" id="cd00054">
    <property type="entry name" value="EGF_CA"/>
    <property type="match status" value="2"/>
</dbReference>
<evidence type="ECO:0000256" key="8">
    <source>
        <dbReference type="ARBA" id="ARBA00022737"/>
    </source>
</evidence>
<dbReference type="SMART" id="SM00220">
    <property type="entry name" value="S_TKc"/>
    <property type="match status" value="1"/>
</dbReference>
<keyword evidence="26" id="KW-1185">Reference proteome</keyword>
<dbReference type="InterPro" id="IPR001881">
    <property type="entry name" value="EGF-like_Ca-bd_dom"/>
</dbReference>
<dbReference type="Pfam" id="PF00069">
    <property type="entry name" value="Pkinase"/>
    <property type="match status" value="1"/>
</dbReference>
<dbReference type="FunFam" id="2.10.25.10:FF:000038">
    <property type="entry name" value="Fibrillin 2"/>
    <property type="match status" value="1"/>
</dbReference>
<dbReference type="PROSITE" id="PS50011">
    <property type="entry name" value="PROTEIN_KINASE_DOM"/>
    <property type="match status" value="1"/>
</dbReference>
<evidence type="ECO:0000256" key="5">
    <source>
        <dbReference type="ARBA" id="ARBA00022679"/>
    </source>
</evidence>
<dbReference type="GO" id="GO:0030247">
    <property type="term" value="F:polysaccharide binding"/>
    <property type="evidence" value="ECO:0007669"/>
    <property type="project" value="InterPro"/>
</dbReference>
<dbReference type="PROSITE" id="PS00010">
    <property type="entry name" value="ASX_HYDROXYL"/>
    <property type="match status" value="1"/>
</dbReference>
<dbReference type="PROSITE" id="PS01187">
    <property type="entry name" value="EGF_CA"/>
    <property type="match status" value="1"/>
</dbReference>
<dbReference type="Pfam" id="PF00008">
    <property type="entry name" value="EGF"/>
    <property type="match status" value="1"/>
</dbReference>
<dbReference type="AlphaFoldDB" id="A0A8S0SAG1"/>
<keyword evidence="6 21" id="KW-0812">Transmembrane</keyword>
<dbReference type="InterPro" id="IPR000152">
    <property type="entry name" value="EGF-type_Asp/Asn_hydroxyl_site"/>
</dbReference>
<dbReference type="OrthoDB" id="4062651at2759"/>
<keyword evidence="14" id="KW-1015">Disulfide bond</keyword>
<dbReference type="Proteomes" id="UP000594638">
    <property type="component" value="Unassembled WGS sequence"/>
</dbReference>
<dbReference type="PROSITE" id="PS00107">
    <property type="entry name" value="PROTEIN_KINASE_ATP"/>
    <property type="match status" value="1"/>
</dbReference>
<dbReference type="FunFam" id="1.10.510.10:FF:000084">
    <property type="entry name" value="Wall-associated receptor kinase 2"/>
    <property type="match status" value="1"/>
</dbReference>
<dbReference type="InterPro" id="IPR011009">
    <property type="entry name" value="Kinase-like_dom_sf"/>
</dbReference>
<dbReference type="GO" id="GO:0005886">
    <property type="term" value="C:plasma membrane"/>
    <property type="evidence" value="ECO:0007669"/>
    <property type="project" value="TreeGrafter"/>
</dbReference>
<comment type="caution">
    <text evidence="25">The sequence shown here is derived from an EMBL/GenBank/DDBJ whole genome shotgun (WGS) entry which is preliminary data.</text>
</comment>
<feature type="signal peptide" evidence="22">
    <location>
        <begin position="1"/>
        <end position="21"/>
    </location>
</feature>
<evidence type="ECO:0000256" key="12">
    <source>
        <dbReference type="ARBA" id="ARBA00022989"/>
    </source>
</evidence>
<feature type="chain" id="PRO_5035880037" evidence="22">
    <location>
        <begin position="22"/>
        <end position="769"/>
    </location>
</feature>
<evidence type="ECO:0000256" key="2">
    <source>
        <dbReference type="ARBA" id="ARBA00022527"/>
    </source>
</evidence>
<proteinExistence type="predicted"/>
<evidence type="ECO:0000256" key="15">
    <source>
        <dbReference type="ARBA" id="ARBA00023180"/>
    </source>
</evidence>
<keyword evidence="4" id="KW-0597">Phosphoprotein</keyword>
<evidence type="ECO:0000256" key="10">
    <source>
        <dbReference type="ARBA" id="ARBA00022777"/>
    </source>
</evidence>
<dbReference type="Gene3D" id="2.10.25.10">
    <property type="entry name" value="Laminin"/>
    <property type="match status" value="2"/>
</dbReference>
<dbReference type="SUPFAM" id="SSF57196">
    <property type="entry name" value="EGF/Laminin"/>
    <property type="match status" value="1"/>
</dbReference>
<keyword evidence="9 20" id="KW-0547">Nucleotide-binding</keyword>
<sequence length="769" mass="84764">MNMLLHYALFHLLLLLPLAPAAPPNTTDVTTNSHSIAAGATITKPGCPSKCGTVTVPYPFGVGVGSGCSIASWFDVNCSTSFDDPPKAFIGTGNLQILDISDSEIRVKSWVAASCYDQFGTLTRQNMANMDLKPSSPYTFSDSNKFTIVGCDELALIAGSEGRNFTSGCVSICSSSEDLIEGECSGIGCCQTAIPRGLKKFNSNLRSLNNHTNITSFNPCGYAFLGDHNSYIFHKSDLLDQTFQNRTIENVPVVINWAIDNQNCTVAQQSNDYACLGNSTCVDSDTGLGGYRCSCLQGYEGNPYLSPGCTDVNECENNPCDDHGICTNTPGSYNCSCVDGYLGDGRKEGRSCIAQNSQFPVIKLALGMGFGFLATIIAVTWLYFSIKKRKLIKLREKFFQQNGGVLLKQQISANEGSMNSVKIFTAEELEKATNNYAEERILGRGGYGTVYKGLLSDHQIVAIKKSRVMDQTQIEQFINEVIILTQVNHRNVVKILGCCLETEVPMLVYEYVSNGTLFHHIHNSAGMPWFSWENRLRIASEAAGALSYLHSAAAKPIIHRDVKSPNILLDEYYTAKISDFGASRLVPIDQTQVTTLVQGTLGYLDPEYFHTSQLTEKSDVYSFGVVLAELMTGRKPLSSTKIDEEKSLATFFVMSLKENRLFQILEPRVLREGSLEQLRALGELVRRCLRLHGNERPTMKEVAMELEGLRKFTKHPWAQQENQEESAGLMVEQSDLYTVTINPDHATGDSTSGLYSLDTRMIYPVHSPR</sequence>
<dbReference type="GO" id="GO:0005524">
    <property type="term" value="F:ATP binding"/>
    <property type="evidence" value="ECO:0007669"/>
    <property type="project" value="UniProtKB-UniRule"/>
</dbReference>
<evidence type="ECO:0000256" key="21">
    <source>
        <dbReference type="SAM" id="Phobius"/>
    </source>
</evidence>
<dbReference type="PROSITE" id="PS50026">
    <property type="entry name" value="EGF_3"/>
    <property type="match status" value="2"/>
</dbReference>
<dbReference type="Pfam" id="PF12947">
    <property type="entry name" value="EGF_3"/>
    <property type="match status" value="1"/>
</dbReference>
<evidence type="ECO:0000259" key="24">
    <source>
        <dbReference type="PROSITE" id="PS50026"/>
    </source>
</evidence>
<dbReference type="EMBL" id="CACTIH010003974">
    <property type="protein sequence ID" value="CAA2988172.1"/>
    <property type="molecule type" value="Genomic_DNA"/>
</dbReference>
<dbReference type="InterPro" id="IPR045274">
    <property type="entry name" value="WAK-like"/>
</dbReference>
<dbReference type="Pfam" id="PF13947">
    <property type="entry name" value="GUB_WAK_bind"/>
    <property type="match status" value="1"/>
</dbReference>
<dbReference type="FunFam" id="3.30.200.20:FF:000043">
    <property type="entry name" value="Wall-associated receptor kinase 2"/>
    <property type="match status" value="1"/>
</dbReference>
<comment type="subcellular location">
    <subcellularLocation>
        <location evidence="1">Membrane</location>
        <topology evidence="1">Single-pass type I membrane protein</topology>
    </subcellularLocation>
</comment>
<keyword evidence="5" id="KW-0808">Transferase</keyword>
<evidence type="ECO:0000256" key="22">
    <source>
        <dbReference type="SAM" id="SignalP"/>
    </source>
</evidence>
<keyword evidence="2" id="KW-0723">Serine/threonine-protein kinase</keyword>
<name>A0A8S0SAG1_OLEEU</name>
<dbReference type="Gene3D" id="3.30.200.20">
    <property type="entry name" value="Phosphorylase Kinase, domain 1"/>
    <property type="match status" value="1"/>
</dbReference>
<keyword evidence="15" id="KW-0325">Glycoprotein</keyword>
<organism evidence="25 26">
    <name type="scientific">Olea europaea subsp. europaea</name>
    <dbReference type="NCBI Taxonomy" id="158383"/>
    <lineage>
        <taxon>Eukaryota</taxon>
        <taxon>Viridiplantae</taxon>
        <taxon>Streptophyta</taxon>
        <taxon>Embryophyta</taxon>
        <taxon>Tracheophyta</taxon>
        <taxon>Spermatophyta</taxon>
        <taxon>Magnoliopsida</taxon>
        <taxon>eudicotyledons</taxon>
        <taxon>Gunneridae</taxon>
        <taxon>Pentapetalae</taxon>
        <taxon>asterids</taxon>
        <taxon>lamiids</taxon>
        <taxon>Lamiales</taxon>
        <taxon>Oleaceae</taxon>
        <taxon>Oleeae</taxon>
        <taxon>Olea</taxon>
    </lineage>
</organism>
<feature type="domain" description="EGF-like" evidence="24">
    <location>
        <begin position="311"/>
        <end position="344"/>
    </location>
</feature>
<evidence type="ECO:0000256" key="7">
    <source>
        <dbReference type="ARBA" id="ARBA00022729"/>
    </source>
</evidence>
<dbReference type="InterPro" id="IPR024731">
    <property type="entry name" value="NELL2-like_EGF"/>
</dbReference>
<reference evidence="25 26" key="1">
    <citation type="submission" date="2019-12" db="EMBL/GenBank/DDBJ databases">
        <authorList>
            <person name="Alioto T."/>
            <person name="Alioto T."/>
            <person name="Gomez Garrido J."/>
        </authorList>
    </citation>
    <scope>NUCLEOTIDE SEQUENCE [LARGE SCALE GENOMIC DNA]</scope>
</reference>
<feature type="binding site" evidence="20">
    <location>
        <position position="465"/>
    </location>
    <ligand>
        <name>ATP</name>
        <dbReference type="ChEBI" id="CHEBI:30616"/>
    </ligand>
</feature>
<comment type="catalytic activity">
    <reaction evidence="16">
        <text>L-seryl-[protein] + ATP = O-phospho-L-seryl-[protein] + ADP + H(+)</text>
        <dbReference type="Rhea" id="RHEA:17989"/>
        <dbReference type="Rhea" id="RHEA-COMP:9863"/>
        <dbReference type="Rhea" id="RHEA-COMP:11604"/>
        <dbReference type="ChEBI" id="CHEBI:15378"/>
        <dbReference type="ChEBI" id="CHEBI:29999"/>
        <dbReference type="ChEBI" id="CHEBI:30616"/>
        <dbReference type="ChEBI" id="CHEBI:83421"/>
        <dbReference type="ChEBI" id="CHEBI:456216"/>
    </reaction>
</comment>
<dbReference type="InterPro" id="IPR018097">
    <property type="entry name" value="EGF_Ca-bd_CS"/>
</dbReference>
<dbReference type="PANTHER" id="PTHR27005:SF283">
    <property type="entry name" value="OS02G0633066 PROTEIN"/>
    <property type="match status" value="1"/>
</dbReference>
<evidence type="ECO:0000313" key="25">
    <source>
        <dbReference type="EMBL" id="CAA2988172.1"/>
    </source>
</evidence>
<dbReference type="InterPro" id="IPR000742">
    <property type="entry name" value="EGF"/>
</dbReference>